<evidence type="ECO:0000259" key="6">
    <source>
        <dbReference type="PROSITE" id="PS50850"/>
    </source>
</evidence>
<feature type="transmembrane region" description="Helical" evidence="5">
    <location>
        <begin position="555"/>
        <end position="577"/>
    </location>
</feature>
<evidence type="ECO:0000256" key="4">
    <source>
        <dbReference type="ARBA" id="ARBA00023136"/>
    </source>
</evidence>
<dbReference type="InterPro" id="IPR020846">
    <property type="entry name" value="MFS_dom"/>
</dbReference>
<evidence type="ECO:0000256" key="1">
    <source>
        <dbReference type="ARBA" id="ARBA00004141"/>
    </source>
</evidence>
<evidence type="ECO:0000256" key="5">
    <source>
        <dbReference type="SAM" id="Phobius"/>
    </source>
</evidence>
<proteinExistence type="predicted"/>
<dbReference type="Proteomes" id="UP001558632">
    <property type="component" value="Unassembled WGS sequence"/>
</dbReference>
<comment type="caution">
    <text evidence="7">The sequence shown here is derived from an EMBL/GenBank/DDBJ whole genome shotgun (WGS) entry which is preliminary data.</text>
</comment>
<keyword evidence="3 5" id="KW-1133">Transmembrane helix</keyword>
<dbReference type="EMBL" id="JBEUSY010000432">
    <property type="protein sequence ID" value="KAL1233626.1"/>
    <property type="molecule type" value="Genomic_DNA"/>
</dbReference>
<feature type="transmembrane region" description="Helical" evidence="5">
    <location>
        <begin position="532"/>
        <end position="549"/>
    </location>
</feature>
<dbReference type="Gene3D" id="1.20.1250.20">
    <property type="entry name" value="MFS general substrate transporter like domains"/>
    <property type="match status" value="2"/>
</dbReference>
<comment type="subcellular location">
    <subcellularLocation>
        <location evidence="1">Membrane</location>
        <topology evidence="1">Multi-pass membrane protein</topology>
    </subcellularLocation>
</comment>
<feature type="transmembrane region" description="Helical" evidence="5">
    <location>
        <begin position="292"/>
        <end position="312"/>
    </location>
</feature>
<feature type="transmembrane region" description="Helical" evidence="5">
    <location>
        <begin position="622"/>
        <end position="641"/>
    </location>
</feature>
<feature type="transmembrane region" description="Helical" evidence="5">
    <location>
        <begin position="318"/>
        <end position="341"/>
    </location>
</feature>
<dbReference type="InterPro" id="IPR050382">
    <property type="entry name" value="MFS_Na/Anion_cotransporter"/>
</dbReference>
<dbReference type="Pfam" id="PF07690">
    <property type="entry name" value="MFS_1"/>
    <property type="match status" value="1"/>
</dbReference>
<accession>A0ABR3KAT6</accession>
<feature type="transmembrane region" description="Helical" evidence="5">
    <location>
        <begin position="353"/>
        <end position="375"/>
    </location>
</feature>
<dbReference type="CDD" id="cd17318">
    <property type="entry name" value="MFS_SLC17"/>
    <property type="match status" value="1"/>
</dbReference>
<evidence type="ECO:0000313" key="8">
    <source>
        <dbReference type="Proteomes" id="UP001558632"/>
    </source>
</evidence>
<protein>
    <submittedName>
        <fullName evidence="7">Sialin</fullName>
    </submittedName>
</protein>
<keyword evidence="8" id="KW-1185">Reference proteome</keyword>
<feature type="transmembrane region" description="Helical" evidence="5">
    <location>
        <begin position="454"/>
        <end position="479"/>
    </location>
</feature>
<evidence type="ECO:0000313" key="7">
    <source>
        <dbReference type="EMBL" id="KAL1233626.1"/>
    </source>
</evidence>
<dbReference type="PROSITE" id="PS50850">
    <property type="entry name" value="MFS"/>
    <property type="match status" value="1"/>
</dbReference>
<reference evidence="7 8" key="1">
    <citation type="submission" date="2024-07" db="EMBL/GenBank/DDBJ databases">
        <title>Enhanced genomic and transcriptomic resources for Trichinella pseudospiralis and T. spiralis underpin the discovery of pronounced molecular differences between stages and species.</title>
        <authorList>
            <person name="Pasi K.K."/>
            <person name="La Rosa G."/>
            <person name="Gomez-Morales M.A."/>
            <person name="Tosini F."/>
            <person name="Sumanam S."/>
            <person name="Young N.D."/>
            <person name="Chang B.C."/>
            <person name="Robin G.B."/>
        </authorList>
    </citation>
    <scope>NUCLEOTIDE SEQUENCE [LARGE SCALE GENOMIC DNA]</scope>
    <source>
        <strain evidence="7">ISS534</strain>
    </source>
</reference>
<dbReference type="PANTHER" id="PTHR11662:SF40">
    <property type="entry name" value="MAJOR FACILITATOR SUPERFAMILY (MFS) PROFILE DOMAIN-CONTAINING PROTEIN"/>
    <property type="match status" value="1"/>
</dbReference>
<feature type="domain" description="Major facilitator superfamily (MFS) profile" evidence="6">
    <location>
        <begin position="181"/>
        <end position="646"/>
    </location>
</feature>
<evidence type="ECO:0000256" key="2">
    <source>
        <dbReference type="ARBA" id="ARBA00022692"/>
    </source>
</evidence>
<name>A0ABR3KAT6_TRISP</name>
<feature type="transmembrane region" description="Helical" evidence="5">
    <location>
        <begin position="387"/>
        <end position="407"/>
    </location>
</feature>
<sequence>MNHLPKVAILSYLNSDFSRTNMDLHLLACSVIDISDRLMLTICQKSPPLGCVAVGKFPIFAKVYPNLRLNLLHLQQQPNNWNYLTKIEIICTEKEEEHCGKYFQFYTCKILFFIIILFLLFFGGYNFTAFYDQHSLISSPASLLLCNHWRKQKIMHTATADGQNIQSRPAKKGCNLGWRHIVTVLCFFGFFFLYALKVNLSVAIVAMVNHTAIHEVEGTTGGNAHDNLDGKVVAEVCTREQKADEAKVPPKKDGPFVWDQATQGNILGSFFYGYILTQIPGGLLATKFGGKWVFGLGTFLTAVFTLLTPVAAESGPTMLIIVRILMGIAEGVTWPATQSLFAKWAPPSERSRLPSFAISGCFIGTLTAFIVSGFLADSSFLGGWPSIFYVFGVLGIVWFILWTLFVTNGPEDHRFISNAEKNFIVNSLKVEGGSGKSLAFKDVPWRKILTSAPIWAGFVSHFTYNWSLYVLLTGLPLYFKSVLGFDLKSNGVLSSLPYLIQAIIQSIAGQVADMMRTRLHLSTKTVRKIMDCLGHLLPGLCVIFVGYVGCNSAAAVALLAMSVGFSGLCGGGFFVNYLDLCPQYTGIVFGISNTLATIPGILGPNITGYLTRGAPSFESWRIVFFIAGAHYFVSVIFYAIFAQGTVQPWAQAKSPQNVTLAATEEDDS</sequence>
<organism evidence="7 8">
    <name type="scientific">Trichinella spiralis</name>
    <name type="common">Trichina worm</name>
    <dbReference type="NCBI Taxonomy" id="6334"/>
    <lineage>
        <taxon>Eukaryota</taxon>
        <taxon>Metazoa</taxon>
        <taxon>Ecdysozoa</taxon>
        <taxon>Nematoda</taxon>
        <taxon>Enoplea</taxon>
        <taxon>Dorylaimia</taxon>
        <taxon>Trichinellida</taxon>
        <taxon>Trichinellidae</taxon>
        <taxon>Trichinella</taxon>
    </lineage>
</organism>
<dbReference type="InterPro" id="IPR036259">
    <property type="entry name" value="MFS_trans_sf"/>
</dbReference>
<keyword evidence="4 5" id="KW-0472">Membrane</keyword>
<dbReference type="InterPro" id="IPR011701">
    <property type="entry name" value="MFS"/>
</dbReference>
<gene>
    <name evidence="7" type="ORF">TSPI_08727</name>
</gene>
<dbReference type="SUPFAM" id="SSF103473">
    <property type="entry name" value="MFS general substrate transporter"/>
    <property type="match status" value="1"/>
</dbReference>
<dbReference type="PANTHER" id="PTHR11662">
    <property type="entry name" value="SOLUTE CARRIER FAMILY 17"/>
    <property type="match status" value="1"/>
</dbReference>
<feature type="transmembrane region" description="Helical" evidence="5">
    <location>
        <begin position="177"/>
        <end position="196"/>
    </location>
</feature>
<feature type="transmembrane region" description="Helical" evidence="5">
    <location>
        <begin position="491"/>
        <end position="512"/>
    </location>
</feature>
<feature type="transmembrane region" description="Helical" evidence="5">
    <location>
        <begin position="110"/>
        <end position="131"/>
    </location>
</feature>
<evidence type="ECO:0000256" key="3">
    <source>
        <dbReference type="ARBA" id="ARBA00022989"/>
    </source>
</evidence>
<keyword evidence="2 5" id="KW-0812">Transmembrane</keyword>
<feature type="transmembrane region" description="Helical" evidence="5">
    <location>
        <begin position="584"/>
        <end position="602"/>
    </location>
</feature>